<feature type="non-terminal residue" evidence="1">
    <location>
        <position position="1"/>
    </location>
</feature>
<evidence type="ECO:0000313" key="1">
    <source>
        <dbReference type="EMBL" id="AAB22402.1"/>
    </source>
</evidence>
<protein>
    <submittedName>
        <fullName evidence="1">Orf 5' of dctA1 protein</fullName>
    </submittedName>
</protein>
<reference evidence="1" key="1">
    <citation type="journal article" date="1992" name="Mol. Plant Microbe Interact.">
        <title>Two C4-dicarboxylate transport systems in Rhizobium sp. NGR234: rhizobial dicarboxylate transport is essential for nitrogen fixation in tropical legume symbioses.</title>
        <authorList>
            <person name="van Slooten J.C."/>
            <person name="Bhuvanasvari T.V."/>
            <person name="Bardin S."/>
            <person name="Stanley J."/>
        </authorList>
    </citation>
    <scope>NUCLEOTIDE SEQUENCE</scope>
    <source>
        <plasmid evidence="1">Unknown</plasmid>
    </source>
</reference>
<name>Q8VM70_RHILE</name>
<geneLocation type="plasmid" evidence="1">
    <name>Unknown</name>
</geneLocation>
<sequence length="77" mass="8955">MFWVLPAASVGKWLASNRLSSTRSKRPSSLQRWSWRKARRAMILANSTLAESPARVHAKGHMQTRTDEIHFEVRRRP</sequence>
<organism evidence="1">
    <name type="scientific">Rhizobium leguminosarum</name>
    <dbReference type="NCBI Taxonomy" id="384"/>
    <lineage>
        <taxon>Bacteria</taxon>
        <taxon>Pseudomonadati</taxon>
        <taxon>Pseudomonadota</taxon>
        <taxon>Alphaproteobacteria</taxon>
        <taxon>Hyphomicrobiales</taxon>
        <taxon>Rhizobiaceae</taxon>
        <taxon>Rhizobium/Agrobacterium group</taxon>
        <taxon>Rhizobium</taxon>
    </lineage>
</organism>
<gene>
    <name evidence="1" type="primary">orf 5' of dctA1</name>
</gene>
<keyword evidence="1" id="KW-0614">Plasmid</keyword>
<dbReference type="AlphaFoldDB" id="Q8VM70"/>
<proteinExistence type="predicted"/>
<accession>Q8VM70</accession>
<dbReference type="EMBL" id="S38912">
    <property type="protein sequence ID" value="AAB22402.1"/>
    <property type="molecule type" value="Genomic_DNA"/>
</dbReference>